<dbReference type="PANTHER" id="PTHR22911:SF137">
    <property type="entry name" value="SOLUTE CARRIER FAMILY 35 MEMBER G2-RELATED"/>
    <property type="match status" value="1"/>
</dbReference>
<dbReference type="PANTHER" id="PTHR22911">
    <property type="entry name" value="ACYL-MALONYL CONDENSING ENZYME-RELATED"/>
    <property type="match status" value="1"/>
</dbReference>
<dbReference type="InterPro" id="IPR037185">
    <property type="entry name" value="EmrE-like"/>
</dbReference>
<evidence type="ECO:0000256" key="5">
    <source>
        <dbReference type="ARBA" id="ARBA00022692"/>
    </source>
</evidence>
<evidence type="ECO:0000256" key="6">
    <source>
        <dbReference type="ARBA" id="ARBA00022989"/>
    </source>
</evidence>
<keyword evidence="5 8" id="KW-0812">Transmembrane</keyword>
<feature type="transmembrane region" description="Helical" evidence="8">
    <location>
        <begin position="268"/>
        <end position="287"/>
    </location>
</feature>
<dbReference type="STRING" id="645991.Sgly_1834"/>
<dbReference type="KEGG" id="sgy:Sgly_1834"/>
<feature type="transmembrane region" description="Helical" evidence="8">
    <location>
        <begin position="41"/>
        <end position="57"/>
    </location>
</feature>
<feature type="transmembrane region" description="Helical" evidence="8">
    <location>
        <begin position="77"/>
        <end position="94"/>
    </location>
</feature>
<dbReference type="HOGENOM" id="CLU_054508_1_0_9"/>
<sequence>MTGRKNIFADGIGQVFLAVILWGSLPVYWKQLTGISPDQILANRIICSFVFVFLILVGQKRLNYFRDVLRNEKKGIIFLSGLMITLNWFTYIYAVNTDHIIEASLGYYINPLLTILLGRIVLKEKMNVQQATALFFALTGVVVSTVSYGKLPVISLVLAFTFSIYSLLKKRVQFDVVTGLTLETMIVFPAAVCYLLILHFHGVKVYGGLTYSELLFLWGTGVITAIPLMLFAYGAKKVPLITMGFIQYLTPTLSLFIGVFFYHEEFRAVETVTFGLIWFALGIYTFSQLKTLSRQER</sequence>
<dbReference type="Proteomes" id="UP000007488">
    <property type="component" value="Chromosome"/>
</dbReference>
<evidence type="ECO:0000256" key="2">
    <source>
        <dbReference type="ARBA" id="ARBA00007362"/>
    </source>
</evidence>
<evidence type="ECO:0000313" key="10">
    <source>
        <dbReference type="EMBL" id="ADY56131.1"/>
    </source>
</evidence>
<evidence type="ECO:0000256" key="7">
    <source>
        <dbReference type="ARBA" id="ARBA00023136"/>
    </source>
</evidence>
<dbReference type="InterPro" id="IPR000620">
    <property type="entry name" value="EamA_dom"/>
</dbReference>
<keyword evidence="4" id="KW-1003">Cell membrane</keyword>
<protein>
    <submittedName>
        <fullName evidence="10">RarD protein, DMT superfamily transporter</fullName>
    </submittedName>
</protein>
<dbReference type="RefSeq" id="WP_013624999.1">
    <property type="nucleotide sequence ID" value="NC_015172.1"/>
</dbReference>
<evidence type="ECO:0000256" key="4">
    <source>
        <dbReference type="ARBA" id="ARBA00022475"/>
    </source>
</evidence>
<dbReference type="InterPro" id="IPR004626">
    <property type="entry name" value="RarD"/>
</dbReference>
<evidence type="ECO:0000256" key="1">
    <source>
        <dbReference type="ARBA" id="ARBA00004651"/>
    </source>
</evidence>
<name>F0T044_SYNGF</name>
<accession>F0T044</accession>
<evidence type="ECO:0000256" key="3">
    <source>
        <dbReference type="ARBA" id="ARBA00022448"/>
    </source>
</evidence>
<evidence type="ECO:0000313" key="11">
    <source>
        <dbReference type="Proteomes" id="UP000007488"/>
    </source>
</evidence>
<dbReference type="AlphaFoldDB" id="F0T044"/>
<feature type="transmembrane region" description="Helical" evidence="8">
    <location>
        <begin position="240"/>
        <end position="262"/>
    </location>
</feature>
<evidence type="ECO:0000259" key="9">
    <source>
        <dbReference type="Pfam" id="PF00892"/>
    </source>
</evidence>
<feature type="transmembrane region" description="Helical" evidence="8">
    <location>
        <begin position="214"/>
        <end position="233"/>
    </location>
</feature>
<dbReference type="OrthoDB" id="369870at2"/>
<comment type="subcellular location">
    <subcellularLocation>
        <location evidence="1">Cell membrane</location>
        <topology evidence="1">Multi-pass membrane protein</topology>
    </subcellularLocation>
</comment>
<dbReference type="eggNOG" id="COG2962">
    <property type="taxonomic scope" value="Bacteria"/>
</dbReference>
<reference evidence="11" key="2">
    <citation type="submission" date="2011-02" db="EMBL/GenBank/DDBJ databases">
        <title>The complete genome of Syntrophobotulus glycolicus DSM 8271.</title>
        <authorList>
            <person name="Lucas S."/>
            <person name="Copeland A."/>
            <person name="Lapidus A."/>
            <person name="Bruce D."/>
            <person name="Goodwin L."/>
            <person name="Pitluck S."/>
            <person name="Kyrpides N."/>
            <person name="Mavromatis K."/>
            <person name="Pagani I."/>
            <person name="Ivanova N."/>
            <person name="Mikhailova N."/>
            <person name="Chertkov O."/>
            <person name="Held B."/>
            <person name="Detter J.C."/>
            <person name="Tapia R."/>
            <person name="Han C."/>
            <person name="Land M."/>
            <person name="Hauser L."/>
            <person name="Markowitz V."/>
            <person name="Cheng J.-F."/>
            <person name="Hugenholtz P."/>
            <person name="Woyke T."/>
            <person name="Wu D."/>
            <person name="Spring S."/>
            <person name="Schroeder M."/>
            <person name="Brambilla E."/>
            <person name="Klenk H.-P."/>
            <person name="Eisen J.A."/>
        </authorList>
    </citation>
    <scope>NUCLEOTIDE SEQUENCE [LARGE SCALE GENOMIC DNA]</scope>
    <source>
        <strain evidence="11">DSM 8271 / FlGlyR</strain>
    </source>
</reference>
<dbReference type="Pfam" id="PF00892">
    <property type="entry name" value="EamA"/>
    <property type="match status" value="1"/>
</dbReference>
<keyword evidence="3" id="KW-0813">Transport</keyword>
<feature type="transmembrane region" description="Helical" evidence="8">
    <location>
        <begin position="7"/>
        <end position="29"/>
    </location>
</feature>
<feature type="transmembrane region" description="Helical" evidence="8">
    <location>
        <begin position="128"/>
        <end position="145"/>
    </location>
</feature>
<evidence type="ECO:0000256" key="8">
    <source>
        <dbReference type="SAM" id="Phobius"/>
    </source>
</evidence>
<keyword evidence="11" id="KW-1185">Reference proteome</keyword>
<feature type="transmembrane region" description="Helical" evidence="8">
    <location>
        <begin position="100"/>
        <end position="121"/>
    </location>
</feature>
<reference evidence="10 11" key="1">
    <citation type="journal article" date="2011" name="Stand. Genomic Sci.">
        <title>Complete genome sequence of Syntrophobotulus glycolicus type strain (FlGlyR).</title>
        <authorList>
            <person name="Han C."/>
            <person name="Mwirichia R."/>
            <person name="Chertkov O."/>
            <person name="Held B."/>
            <person name="Lapidus A."/>
            <person name="Nolan M."/>
            <person name="Lucas S."/>
            <person name="Hammon N."/>
            <person name="Deshpande S."/>
            <person name="Cheng J.F."/>
            <person name="Tapia R."/>
            <person name="Goodwin L."/>
            <person name="Pitluck S."/>
            <person name="Huntemann M."/>
            <person name="Liolios K."/>
            <person name="Ivanova N."/>
            <person name="Pagani I."/>
            <person name="Mavromatis K."/>
            <person name="Ovchinikova G."/>
            <person name="Pati A."/>
            <person name="Chen A."/>
            <person name="Palaniappan K."/>
            <person name="Land M."/>
            <person name="Hauser L."/>
            <person name="Brambilla E.M."/>
            <person name="Rohde M."/>
            <person name="Spring S."/>
            <person name="Sikorski J."/>
            <person name="Goker M."/>
            <person name="Woyke T."/>
            <person name="Bristow J."/>
            <person name="Eisen J.A."/>
            <person name="Markowitz V."/>
            <person name="Hugenholtz P."/>
            <person name="Kyrpides N.C."/>
            <person name="Klenk H.P."/>
            <person name="Detter J.C."/>
        </authorList>
    </citation>
    <scope>NUCLEOTIDE SEQUENCE [LARGE SCALE GENOMIC DNA]</scope>
    <source>
        <strain evidence="11">DSM 8271 / FlGlyR</strain>
    </source>
</reference>
<dbReference type="GO" id="GO:0005886">
    <property type="term" value="C:plasma membrane"/>
    <property type="evidence" value="ECO:0007669"/>
    <property type="project" value="UniProtKB-SubCell"/>
</dbReference>
<dbReference type="NCBIfam" id="TIGR00688">
    <property type="entry name" value="rarD"/>
    <property type="match status" value="1"/>
</dbReference>
<keyword evidence="7 8" id="KW-0472">Membrane</keyword>
<proteinExistence type="inferred from homology"/>
<feature type="transmembrane region" description="Helical" evidence="8">
    <location>
        <begin position="180"/>
        <end position="202"/>
    </location>
</feature>
<organism evidence="10 11">
    <name type="scientific">Syntrophobotulus glycolicus (strain DSM 8271 / FlGlyR)</name>
    <dbReference type="NCBI Taxonomy" id="645991"/>
    <lineage>
        <taxon>Bacteria</taxon>
        <taxon>Bacillati</taxon>
        <taxon>Bacillota</taxon>
        <taxon>Clostridia</taxon>
        <taxon>Eubacteriales</taxon>
        <taxon>Desulfitobacteriaceae</taxon>
        <taxon>Syntrophobotulus</taxon>
    </lineage>
</organism>
<dbReference type="EMBL" id="CP002547">
    <property type="protein sequence ID" value="ADY56131.1"/>
    <property type="molecule type" value="Genomic_DNA"/>
</dbReference>
<feature type="domain" description="EamA" evidence="9">
    <location>
        <begin position="11"/>
        <end position="144"/>
    </location>
</feature>
<comment type="similarity">
    <text evidence="2">Belongs to the EamA transporter family.</text>
</comment>
<keyword evidence="6 8" id="KW-1133">Transmembrane helix</keyword>
<gene>
    <name evidence="10" type="ordered locus">Sgly_1834</name>
</gene>
<dbReference type="SUPFAM" id="SSF103481">
    <property type="entry name" value="Multidrug resistance efflux transporter EmrE"/>
    <property type="match status" value="2"/>
</dbReference>